<evidence type="ECO:0008006" key="3">
    <source>
        <dbReference type="Google" id="ProtNLM"/>
    </source>
</evidence>
<proteinExistence type="predicted"/>
<dbReference type="SUPFAM" id="SSF69279">
    <property type="entry name" value="Phage tail proteins"/>
    <property type="match status" value="1"/>
</dbReference>
<dbReference type="Proteomes" id="UP001150641">
    <property type="component" value="Unassembled WGS sequence"/>
</dbReference>
<sequence length="73" mass="8038">MDVQVSVRNAAATTGEHYRYAGPYRAAGKDTTSEPETESGAFYARIHHEHALNQAIRLQLFSNASHPPAGWLN</sequence>
<protein>
    <recommendedName>
        <fullName evidence="3">VgrG protein</fullName>
    </recommendedName>
</protein>
<accession>A0A9X2W9E9</accession>
<reference evidence="1" key="1">
    <citation type="submission" date="2022-03" db="EMBL/GenBank/DDBJ databases">
        <title>Proposal of a novel genus Dryocolo and two novel species.</title>
        <authorList>
            <person name="Maddock D.W."/>
            <person name="Brady C.L."/>
            <person name="Denman S."/>
            <person name="Arnold D."/>
        </authorList>
    </citation>
    <scope>NUCLEOTIDE SEQUENCE</scope>
    <source>
        <strain evidence="1">H6W4</strain>
    </source>
</reference>
<organism evidence="1 2">
    <name type="scientific">Dryocola boscaweniae</name>
    <dbReference type="NCBI Taxonomy" id="2925397"/>
    <lineage>
        <taxon>Bacteria</taxon>
        <taxon>Pseudomonadati</taxon>
        <taxon>Pseudomonadota</taxon>
        <taxon>Gammaproteobacteria</taxon>
        <taxon>Enterobacterales</taxon>
        <taxon>Enterobacteriaceae</taxon>
        <taxon>Dryocola</taxon>
    </lineage>
</organism>
<dbReference type="EMBL" id="JALHAP010000079">
    <property type="protein sequence ID" value="MCT4702672.1"/>
    <property type="molecule type" value="Genomic_DNA"/>
</dbReference>
<dbReference type="AlphaFoldDB" id="A0A9X2W9E9"/>
<keyword evidence="2" id="KW-1185">Reference proteome</keyword>
<comment type="caution">
    <text evidence="1">The sequence shown here is derived from an EMBL/GenBank/DDBJ whole genome shotgun (WGS) entry which is preliminary data.</text>
</comment>
<evidence type="ECO:0000313" key="1">
    <source>
        <dbReference type="EMBL" id="MCT4702672.1"/>
    </source>
</evidence>
<gene>
    <name evidence="1" type="ORF">MUA00_12830</name>
</gene>
<name>A0A9X2W9E9_9ENTR</name>
<evidence type="ECO:0000313" key="2">
    <source>
        <dbReference type="Proteomes" id="UP001150641"/>
    </source>
</evidence>